<dbReference type="RefSeq" id="WP_189611572.1">
    <property type="nucleotide sequence ID" value="NZ_BMXR01000010.1"/>
</dbReference>
<protein>
    <submittedName>
        <fullName evidence="5">DNA-binding response regulator</fullName>
    </submittedName>
</protein>
<dbReference type="SMART" id="SM00421">
    <property type="entry name" value="HTH_LUXR"/>
    <property type="match status" value="1"/>
</dbReference>
<evidence type="ECO:0000256" key="1">
    <source>
        <dbReference type="ARBA" id="ARBA00023125"/>
    </source>
</evidence>
<dbReference type="PROSITE" id="PS50110">
    <property type="entry name" value="RESPONSE_REGULATORY"/>
    <property type="match status" value="1"/>
</dbReference>
<dbReference type="GO" id="GO:0006355">
    <property type="term" value="P:regulation of DNA-templated transcription"/>
    <property type="evidence" value="ECO:0007669"/>
    <property type="project" value="InterPro"/>
</dbReference>
<dbReference type="PROSITE" id="PS50043">
    <property type="entry name" value="HTH_LUXR_2"/>
    <property type="match status" value="1"/>
</dbReference>
<reference evidence="5" key="2">
    <citation type="submission" date="2020-09" db="EMBL/GenBank/DDBJ databases">
        <authorList>
            <person name="Sun Q."/>
            <person name="Kim S."/>
        </authorList>
    </citation>
    <scope>NUCLEOTIDE SEQUENCE</scope>
    <source>
        <strain evidence="5">KCTC 22169</strain>
    </source>
</reference>
<organism evidence="5 6">
    <name type="scientific">Saccharospirillum salsuginis</name>
    <dbReference type="NCBI Taxonomy" id="418750"/>
    <lineage>
        <taxon>Bacteria</taxon>
        <taxon>Pseudomonadati</taxon>
        <taxon>Pseudomonadota</taxon>
        <taxon>Gammaproteobacteria</taxon>
        <taxon>Oceanospirillales</taxon>
        <taxon>Saccharospirillaceae</taxon>
        <taxon>Saccharospirillum</taxon>
    </lineage>
</organism>
<dbReference type="PANTHER" id="PTHR43214:SF38">
    <property type="entry name" value="NITRATE_NITRITE RESPONSE REGULATOR PROTEIN NARL"/>
    <property type="match status" value="1"/>
</dbReference>
<accession>A0A918KJW3</accession>
<dbReference type="InterPro" id="IPR039420">
    <property type="entry name" value="WalR-like"/>
</dbReference>
<dbReference type="CDD" id="cd06170">
    <property type="entry name" value="LuxR_C_like"/>
    <property type="match status" value="1"/>
</dbReference>
<dbReference type="InterPro" id="IPR016032">
    <property type="entry name" value="Sig_transdc_resp-reg_C-effctor"/>
</dbReference>
<dbReference type="SMART" id="SM00448">
    <property type="entry name" value="REC"/>
    <property type="match status" value="1"/>
</dbReference>
<name>A0A918KJW3_9GAMM</name>
<dbReference type="Pfam" id="PF00072">
    <property type="entry name" value="Response_reg"/>
    <property type="match status" value="1"/>
</dbReference>
<dbReference type="Gene3D" id="3.40.50.2300">
    <property type="match status" value="1"/>
</dbReference>
<dbReference type="SUPFAM" id="SSF46894">
    <property type="entry name" value="C-terminal effector domain of the bipartite response regulators"/>
    <property type="match status" value="1"/>
</dbReference>
<evidence type="ECO:0000313" key="6">
    <source>
        <dbReference type="Proteomes" id="UP000626148"/>
    </source>
</evidence>
<dbReference type="GO" id="GO:0003677">
    <property type="term" value="F:DNA binding"/>
    <property type="evidence" value="ECO:0007669"/>
    <property type="project" value="UniProtKB-KW"/>
</dbReference>
<gene>
    <name evidence="5" type="primary">narL</name>
    <name evidence="5" type="ORF">GCM10007392_37490</name>
</gene>
<keyword evidence="1 5" id="KW-0238">DNA-binding</keyword>
<reference evidence="5" key="1">
    <citation type="journal article" date="2014" name="Int. J. Syst. Evol. Microbiol.">
        <title>Complete genome sequence of Corynebacterium casei LMG S-19264T (=DSM 44701T), isolated from a smear-ripened cheese.</title>
        <authorList>
            <consortium name="US DOE Joint Genome Institute (JGI-PGF)"/>
            <person name="Walter F."/>
            <person name="Albersmeier A."/>
            <person name="Kalinowski J."/>
            <person name="Ruckert C."/>
        </authorList>
    </citation>
    <scope>NUCLEOTIDE SEQUENCE</scope>
    <source>
        <strain evidence="5">KCTC 22169</strain>
    </source>
</reference>
<evidence type="ECO:0000313" key="5">
    <source>
        <dbReference type="EMBL" id="GGX66327.1"/>
    </source>
</evidence>
<comment type="caution">
    <text evidence="5">The sequence shown here is derived from an EMBL/GenBank/DDBJ whole genome shotgun (WGS) entry which is preliminary data.</text>
</comment>
<dbReference type="SUPFAM" id="SSF52172">
    <property type="entry name" value="CheY-like"/>
    <property type="match status" value="1"/>
</dbReference>
<dbReference type="InterPro" id="IPR001789">
    <property type="entry name" value="Sig_transdc_resp-reg_receiver"/>
</dbReference>
<dbReference type="Pfam" id="PF00196">
    <property type="entry name" value="GerE"/>
    <property type="match status" value="1"/>
</dbReference>
<keyword evidence="6" id="KW-1185">Reference proteome</keyword>
<feature type="modified residue" description="4-aspartylphosphate" evidence="2">
    <location>
        <position position="61"/>
    </location>
</feature>
<evidence type="ECO:0000256" key="2">
    <source>
        <dbReference type="PROSITE-ProRule" id="PRU00169"/>
    </source>
</evidence>
<dbReference type="InterPro" id="IPR000792">
    <property type="entry name" value="Tscrpt_reg_LuxR_C"/>
</dbReference>
<evidence type="ECO:0000259" key="4">
    <source>
        <dbReference type="PROSITE" id="PS50110"/>
    </source>
</evidence>
<sequence>MSANTPVRIVIVDDHPLLRHGIAQLLDLEDDLELTAAYGSGSEAIKRIPELDPPPELILMDVNMPDQSGLRVIEKLRKADVDSRIVVLSVSDDHADIFKAVHAGADGYLLKDLEPDNLLHEIRRAISGEQVVSETIKDVLLSAQDSWVPENVHPRIRELTEREKDVLRLIARGLSNKGIGAELEIAEGTVKVHVKRLLSKLGLKSRVEAAVFALEHDID</sequence>
<feature type="domain" description="HTH luxR-type" evidence="3">
    <location>
        <begin position="152"/>
        <end position="217"/>
    </location>
</feature>
<evidence type="ECO:0000259" key="3">
    <source>
        <dbReference type="PROSITE" id="PS50043"/>
    </source>
</evidence>
<feature type="domain" description="Response regulatory" evidence="4">
    <location>
        <begin position="8"/>
        <end position="126"/>
    </location>
</feature>
<dbReference type="PANTHER" id="PTHR43214">
    <property type="entry name" value="TWO-COMPONENT RESPONSE REGULATOR"/>
    <property type="match status" value="1"/>
</dbReference>
<keyword evidence="2" id="KW-0597">Phosphoprotein</keyword>
<dbReference type="EMBL" id="BMXR01000010">
    <property type="protein sequence ID" value="GGX66327.1"/>
    <property type="molecule type" value="Genomic_DNA"/>
</dbReference>
<dbReference type="PROSITE" id="PS00622">
    <property type="entry name" value="HTH_LUXR_1"/>
    <property type="match status" value="1"/>
</dbReference>
<dbReference type="GO" id="GO:0000160">
    <property type="term" value="P:phosphorelay signal transduction system"/>
    <property type="evidence" value="ECO:0007669"/>
    <property type="project" value="InterPro"/>
</dbReference>
<dbReference type="PRINTS" id="PR00038">
    <property type="entry name" value="HTHLUXR"/>
</dbReference>
<dbReference type="InterPro" id="IPR011006">
    <property type="entry name" value="CheY-like_superfamily"/>
</dbReference>
<dbReference type="Proteomes" id="UP000626148">
    <property type="component" value="Unassembled WGS sequence"/>
</dbReference>
<dbReference type="AlphaFoldDB" id="A0A918KJW3"/>
<proteinExistence type="predicted"/>